<feature type="region of interest" description="Disordered" evidence="1">
    <location>
        <begin position="191"/>
        <end position="215"/>
    </location>
</feature>
<dbReference type="OrthoDB" id="5873279at2759"/>
<feature type="non-terminal residue" evidence="3">
    <location>
        <position position="1"/>
    </location>
</feature>
<feature type="region of interest" description="Disordered" evidence="1">
    <location>
        <begin position="149"/>
        <end position="172"/>
    </location>
</feature>
<proteinExistence type="predicted"/>
<evidence type="ECO:0000259" key="2">
    <source>
        <dbReference type="Pfam" id="PF16561"/>
    </source>
</evidence>
<sequence>PGTNAKSVVVTGTFDQWSSSVTLKQSESGFEGAVRVPWGEKILYKFVVDGKWQAAPGRSTETDGCGNVNNVYYSPEAPAPVAVPADPSPLQAVKAKIEEVVSPATIMSTNTDEPTSTVTTNGVVPAEPSPIQAVKAKVEEVVQNITPTTLSTSTAEPASTVTDKSAVPADSGPSTIEVVKAKVEEIVQNIAPTTTTTSTDETTPTVTAKGTGSSPTRTSRFRFISVLTYFLFM</sequence>
<accession>A0A5C3QW22</accession>
<dbReference type="GO" id="GO:0007165">
    <property type="term" value="P:signal transduction"/>
    <property type="evidence" value="ECO:0007669"/>
    <property type="project" value="TreeGrafter"/>
</dbReference>
<dbReference type="STRING" id="1884261.A0A5C3QW22"/>
<dbReference type="CDD" id="cd02859">
    <property type="entry name" value="E_set_AMPKbeta_like_N"/>
    <property type="match status" value="1"/>
</dbReference>
<dbReference type="SUPFAM" id="SSF81296">
    <property type="entry name" value="E set domains"/>
    <property type="match status" value="1"/>
</dbReference>
<feature type="compositionally biased region" description="Low complexity" evidence="1">
    <location>
        <begin position="193"/>
        <end position="207"/>
    </location>
</feature>
<evidence type="ECO:0000313" key="4">
    <source>
        <dbReference type="Proteomes" id="UP000305067"/>
    </source>
</evidence>
<dbReference type="GO" id="GO:0031588">
    <property type="term" value="C:nucleotide-activated protein kinase complex"/>
    <property type="evidence" value="ECO:0007669"/>
    <property type="project" value="TreeGrafter"/>
</dbReference>
<dbReference type="InterPro" id="IPR032640">
    <property type="entry name" value="AMPK1_CBM"/>
</dbReference>
<dbReference type="Pfam" id="PF16561">
    <property type="entry name" value="AMPK1_CBM"/>
    <property type="match status" value="1"/>
</dbReference>
<dbReference type="EMBL" id="ML178816">
    <property type="protein sequence ID" value="TFL05527.1"/>
    <property type="molecule type" value="Genomic_DNA"/>
</dbReference>
<evidence type="ECO:0000313" key="3">
    <source>
        <dbReference type="EMBL" id="TFL05527.1"/>
    </source>
</evidence>
<feature type="domain" description="AMP-activated protein kinase glycogen-binding" evidence="2">
    <location>
        <begin position="4"/>
        <end position="72"/>
    </location>
</feature>
<dbReference type="InterPro" id="IPR013783">
    <property type="entry name" value="Ig-like_fold"/>
</dbReference>
<keyword evidence="4" id="KW-1185">Reference proteome</keyword>
<dbReference type="Proteomes" id="UP000305067">
    <property type="component" value="Unassembled WGS sequence"/>
</dbReference>
<gene>
    <name evidence="3" type="ORF">BDV98DRAFT_500200</name>
</gene>
<dbReference type="InterPro" id="IPR050827">
    <property type="entry name" value="CRP1_MDG1_kinase"/>
</dbReference>
<organism evidence="3 4">
    <name type="scientific">Pterulicium gracile</name>
    <dbReference type="NCBI Taxonomy" id="1884261"/>
    <lineage>
        <taxon>Eukaryota</taxon>
        <taxon>Fungi</taxon>
        <taxon>Dikarya</taxon>
        <taxon>Basidiomycota</taxon>
        <taxon>Agaricomycotina</taxon>
        <taxon>Agaricomycetes</taxon>
        <taxon>Agaricomycetidae</taxon>
        <taxon>Agaricales</taxon>
        <taxon>Pleurotineae</taxon>
        <taxon>Pterulaceae</taxon>
        <taxon>Pterulicium</taxon>
    </lineage>
</organism>
<dbReference type="PANTHER" id="PTHR10343">
    <property type="entry name" value="5'-AMP-ACTIVATED PROTEIN KINASE , BETA SUBUNIT"/>
    <property type="match status" value="1"/>
</dbReference>
<name>A0A5C3QW22_9AGAR</name>
<feature type="compositionally biased region" description="Polar residues" evidence="1">
    <location>
        <begin position="149"/>
        <end position="163"/>
    </location>
</feature>
<dbReference type="GO" id="GO:0005634">
    <property type="term" value="C:nucleus"/>
    <property type="evidence" value="ECO:0007669"/>
    <property type="project" value="TreeGrafter"/>
</dbReference>
<dbReference type="AlphaFoldDB" id="A0A5C3QW22"/>
<dbReference type="GO" id="GO:0005737">
    <property type="term" value="C:cytoplasm"/>
    <property type="evidence" value="ECO:0007669"/>
    <property type="project" value="TreeGrafter"/>
</dbReference>
<dbReference type="InterPro" id="IPR014756">
    <property type="entry name" value="Ig_E-set"/>
</dbReference>
<protein>
    <recommendedName>
        <fullName evidence="2">AMP-activated protein kinase glycogen-binding domain-containing protein</fullName>
    </recommendedName>
</protein>
<evidence type="ECO:0000256" key="1">
    <source>
        <dbReference type="SAM" id="MobiDB-lite"/>
    </source>
</evidence>
<reference evidence="3 4" key="1">
    <citation type="journal article" date="2019" name="Nat. Ecol. Evol.">
        <title>Megaphylogeny resolves global patterns of mushroom evolution.</title>
        <authorList>
            <person name="Varga T."/>
            <person name="Krizsan K."/>
            <person name="Foldi C."/>
            <person name="Dima B."/>
            <person name="Sanchez-Garcia M."/>
            <person name="Sanchez-Ramirez S."/>
            <person name="Szollosi G.J."/>
            <person name="Szarkandi J.G."/>
            <person name="Papp V."/>
            <person name="Albert L."/>
            <person name="Andreopoulos W."/>
            <person name="Angelini C."/>
            <person name="Antonin V."/>
            <person name="Barry K.W."/>
            <person name="Bougher N.L."/>
            <person name="Buchanan P."/>
            <person name="Buyck B."/>
            <person name="Bense V."/>
            <person name="Catcheside P."/>
            <person name="Chovatia M."/>
            <person name="Cooper J."/>
            <person name="Damon W."/>
            <person name="Desjardin D."/>
            <person name="Finy P."/>
            <person name="Geml J."/>
            <person name="Haridas S."/>
            <person name="Hughes K."/>
            <person name="Justo A."/>
            <person name="Karasinski D."/>
            <person name="Kautmanova I."/>
            <person name="Kiss B."/>
            <person name="Kocsube S."/>
            <person name="Kotiranta H."/>
            <person name="LaButti K.M."/>
            <person name="Lechner B.E."/>
            <person name="Liimatainen K."/>
            <person name="Lipzen A."/>
            <person name="Lukacs Z."/>
            <person name="Mihaltcheva S."/>
            <person name="Morgado L.N."/>
            <person name="Niskanen T."/>
            <person name="Noordeloos M.E."/>
            <person name="Ohm R.A."/>
            <person name="Ortiz-Santana B."/>
            <person name="Ovrebo C."/>
            <person name="Racz N."/>
            <person name="Riley R."/>
            <person name="Savchenko A."/>
            <person name="Shiryaev A."/>
            <person name="Soop K."/>
            <person name="Spirin V."/>
            <person name="Szebenyi C."/>
            <person name="Tomsovsky M."/>
            <person name="Tulloss R.E."/>
            <person name="Uehling J."/>
            <person name="Grigoriev I.V."/>
            <person name="Vagvolgyi C."/>
            <person name="Papp T."/>
            <person name="Martin F.M."/>
            <person name="Miettinen O."/>
            <person name="Hibbett D.S."/>
            <person name="Nagy L.G."/>
        </authorList>
    </citation>
    <scope>NUCLEOTIDE SEQUENCE [LARGE SCALE GENOMIC DNA]</scope>
    <source>
        <strain evidence="3 4">CBS 309.79</strain>
    </source>
</reference>
<dbReference type="Gene3D" id="2.60.40.10">
    <property type="entry name" value="Immunoglobulins"/>
    <property type="match status" value="1"/>
</dbReference>
<dbReference type="PANTHER" id="PTHR10343:SF94">
    <property type="entry name" value="MDG1P"/>
    <property type="match status" value="1"/>
</dbReference>
<dbReference type="GO" id="GO:0019901">
    <property type="term" value="F:protein kinase binding"/>
    <property type="evidence" value="ECO:0007669"/>
    <property type="project" value="TreeGrafter"/>
</dbReference>